<keyword evidence="2" id="KW-1185">Reference proteome</keyword>
<dbReference type="EMBL" id="BMAW01114713">
    <property type="protein sequence ID" value="GFT63058.1"/>
    <property type="molecule type" value="Genomic_DNA"/>
</dbReference>
<dbReference type="AlphaFoldDB" id="A0A8X6TZ71"/>
<reference evidence="1" key="1">
    <citation type="submission" date="2020-08" db="EMBL/GenBank/DDBJ databases">
        <title>Multicomponent nature underlies the extraordinary mechanical properties of spider dragline silk.</title>
        <authorList>
            <person name="Kono N."/>
            <person name="Nakamura H."/>
            <person name="Mori M."/>
            <person name="Yoshida Y."/>
            <person name="Ohtoshi R."/>
            <person name="Malay A.D."/>
            <person name="Moran D.A.P."/>
            <person name="Tomita M."/>
            <person name="Numata K."/>
            <person name="Arakawa K."/>
        </authorList>
    </citation>
    <scope>NUCLEOTIDE SEQUENCE</scope>
</reference>
<protein>
    <submittedName>
        <fullName evidence="1">Uncharacterized protein</fullName>
    </submittedName>
</protein>
<dbReference type="Proteomes" id="UP000887013">
    <property type="component" value="Unassembled WGS sequence"/>
</dbReference>
<evidence type="ECO:0000313" key="1">
    <source>
        <dbReference type="EMBL" id="GFT63058.1"/>
    </source>
</evidence>
<sequence>MGEREEEILSSDLKNNKELKKLIEESKRYKIEITRSFDEHYKTHGISKKHTEEINELLARQRTSKDEFNRLSPCLLPQYK</sequence>
<accession>A0A8X6TZ71</accession>
<name>A0A8X6TZ71_NEPPI</name>
<comment type="caution">
    <text evidence="1">The sequence shown here is derived from an EMBL/GenBank/DDBJ whole genome shotgun (WGS) entry which is preliminary data.</text>
</comment>
<evidence type="ECO:0000313" key="2">
    <source>
        <dbReference type="Proteomes" id="UP000887013"/>
    </source>
</evidence>
<gene>
    <name evidence="1" type="ORF">NPIL_685701</name>
</gene>
<proteinExistence type="predicted"/>
<organism evidence="1 2">
    <name type="scientific">Nephila pilipes</name>
    <name type="common">Giant wood spider</name>
    <name type="synonym">Nephila maculata</name>
    <dbReference type="NCBI Taxonomy" id="299642"/>
    <lineage>
        <taxon>Eukaryota</taxon>
        <taxon>Metazoa</taxon>
        <taxon>Ecdysozoa</taxon>
        <taxon>Arthropoda</taxon>
        <taxon>Chelicerata</taxon>
        <taxon>Arachnida</taxon>
        <taxon>Araneae</taxon>
        <taxon>Araneomorphae</taxon>
        <taxon>Entelegynae</taxon>
        <taxon>Araneoidea</taxon>
        <taxon>Nephilidae</taxon>
        <taxon>Nephila</taxon>
    </lineage>
</organism>